<evidence type="ECO:0000313" key="1">
    <source>
        <dbReference type="EMBL" id="KAI6083978.1"/>
    </source>
</evidence>
<evidence type="ECO:0000313" key="2">
    <source>
        <dbReference type="Proteomes" id="UP001497680"/>
    </source>
</evidence>
<sequence>MENEHERVAQWKDDFLPHVVDRLAHERPNAKFGEWVTGSSATVITYAQLANVINGLSWWLVEQLGPGRYDSEPDVLAYVGPNDVRYGALVLAAIKTGYVLFVTSPRNSPAAHRALFDNLRCQTLITSAPVPPPAHTILDAIKPLRHLTAPAVEELLTTQYQPYVLGKTFRDLRRNPFVVMHTSGTTGLPKPIIWTNDTCMKVLNSKAFPTPDGTASVDVMLLKGKRVVVTLPPFHGALLAHLLLGAVPYGNVIIAPVAAAIPTAQGVVDALKQAPADVAVLVPSVVAELAQSPELLDYCATHLEAILYIGGDLPQDVGDRVAAKIYLRCQWGATETGIVPQLLPRELYPTEPSSRSLWRYIRFHSCVGAAFDEVTDGIYELVVRRNKVLEDVQPCFTVPGLTQLEVYRTKDLFEPHPDIPEAWCWRARADDIIVFLNGEKTNPISMEQHIVSNNPELSGALVIGSQRLQAALLIEPASESPLTTEEQAALIERVWPSVEHTNRSAPAHARIEKSFILVVPPDRRLIRAGKGTFMRGPSISQYTEEIERLYANADVVPDDVDDGAGEATLHAMGPDGITRVVQQHIRAITGWSSLDNSDSFFDRGMDSLQGLQLTRALRRSFRRHDLALSTVYQNPTVPKLVAAILSGKGCEQDERKVMETLLATYRELIQKIPASKAWEERQSRMSGRVHVVLTGSTGTVGTHLLRALLDRDGIGHIFCLNRGEDGGRSAQLKSLTAAGLETTGLGNDERVTFIKADLEQPSLGLDSLTFELLGAQAGLVIHAAWPVNFNLALSAFRPQLAGLVNLLTLAASASAQFVFISSVAAVEGYTGGPAPEDVLGNLDTPAAFGYGRAKFLAELLVDAAAQHLGNGMLATIIRVGQVAGPVRRRGLWNPREWLPSLVLSSLHLGQVPDSLGRRFDNVDFVPADLLADVLVDLATTARPEAPNNHAVVYNIRNPRLTPWRTLLPAVTEAAKTHRNKTLQVVPPTTWLASLRASSNADDGEAAAAAAAAATTSNPAVKLLDFFQGLWAESTGDTGRLPDAPQPMAVGRALAASPALRGL</sequence>
<dbReference type="EMBL" id="MU394344">
    <property type="protein sequence ID" value="KAI6083978.1"/>
    <property type="molecule type" value="Genomic_DNA"/>
</dbReference>
<keyword evidence="2" id="KW-1185">Reference proteome</keyword>
<proteinExistence type="predicted"/>
<organism evidence="1 2">
    <name type="scientific">Hypoxylon rubiginosum</name>
    <dbReference type="NCBI Taxonomy" id="110542"/>
    <lineage>
        <taxon>Eukaryota</taxon>
        <taxon>Fungi</taxon>
        <taxon>Dikarya</taxon>
        <taxon>Ascomycota</taxon>
        <taxon>Pezizomycotina</taxon>
        <taxon>Sordariomycetes</taxon>
        <taxon>Xylariomycetidae</taxon>
        <taxon>Xylariales</taxon>
        <taxon>Hypoxylaceae</taxon>
        <taxon>Hypoxylon</taxon>
    </lineage>
</organism>
<comment type="caution">
    <text evidence="1">The sequence shown here is derived from an EMBL/GenBank/DDBJ whole genome shotgun (WGS) entry which is preliminary data.</text>
</comment>
<accession>A0ACC0CUK8</accession>
<dbReference type="Proteomes" id="UP001497680">
    <property type="component" value="Unassembled WGS sequence"/>
</dbReference>
<gene>
    <name evidence="1" type="ORF">F4821DRAFT_262436</name>
</gene>
<reference evidence="1 2" key="1">
    <citation type="journal article" date="2022" name="New Phytol.">
        <title>Ecological generalism drives hyperdiversity of secondary metabolite gene clusters in xylarialean endophytes.</title>
        <authorList>
            <person name="Franco M.E.E."/>
            <person name="Wisecaver J.H."/>
            <person name="Arnold A.E."/>
            <person name="Ju Y.M."/>
            <person name="Slot J.C."/>
            <person name="Ahrendt S."/>
            <person name="Moore L.P."/>
            <person name="Eastman K.E."/>
            <person name="Scott K."/>
            <person name="Konkel Z."/>
            <person name="Mondo S.J."/>
            <person name="Kuo A."/>
            <person name="Hayes R.D."/>
            <person name="Haridas S."/>
            <person name="Andreopoulos B."/>
            <person name="Riley R."/>
            <person name="LaButti K."/>
            <person name="Pangilinan J."/>
            <person name="Lipzen A."/>
            <person name="Amirebrahimi M."/>
            <person name="Yan J."/>
            <person name="Adam C."/>
            <person name="Keymanesh K."/>
            <person name="Ng V."/>
            <person name="Louie K."/>
            <person name="Northen T."/>
            <person name="Drula E."/>
            <person name="Henrissat B."/>
            <person name="Hsieh H.M."/>
            <person name="Youens-Clark K."/>
            <person name="Lutzoni F."/>
            <person name="Miadlikowska J."/>
            <person name="Eastwood D.C."/>
            <person name="Hamelin R.C."/>
            <person name="Grigoriev I.V."/>
            <person name="U'Ren J.M."/>
        </authorList>
    </citation>
    <scope>NUCLEOTIDE SEQUENCE [LARGE SCALE GENOMIC DNA]</scope>
    <source>
        <strain evidence="1 2">ER1909</strain>
    </source>
</reference>
<name>A0ACC0CUK8_9PEZI</name>
<protein>
    <submittedName>
        <fullName evidence="1">Acetyl-CoA synthetase-like protein</fullName>
    </submittedName>
</protein>